<keyword evidence="2" id="KW-1185">Reference proteome</keyword>
<accession>A0ACC2KRM3</accession>
<evidence type="ECO:0000313" key="1">
    <source>
        <dbReference type="EMBL" id="KAJ8623844.1"/>
    </source>
</evidence>
<gene>
    <name evidence="1" type="ORF">MRB53_032374</name>
</gene>
<dbReference type="Proteomes" id="UP001234297">
    <property type="component" value="Chromosome 11"/>
</dbReference>
<reference evidence="1 2" key="1">
    <citation type="journal article" date="2022" name="Hortic Res">
        <title>A haplotype resolved chromosomal level avocado genome allows analysis of novel avocado genes.</title>
        <authorList>
            <person name="Nath O."/>
            <person name="Fletcher S.J."/>
            <person name="Hayward A."/>
            <person name="Shaw L.M."/>
            <person name="Masouleh A.K."/>
            <person name="Furtado A."/>
            <person name="Henry R.J."/>
            <person name="Mitter N."/>
        </authorList>
    </citation>
    <scope>NUCLEOTIDE SEQUENCE [LARGE SCALE GENOMIC DNA]</scope>
    <source>
        <strain evidence="2">cv. Hass</strain>
    </source>
</reference>
<evidence type="ECO:0000313" key="2">
    <source>
        <dbReference type="Proteomes" id="UP001234297"/>
    </source>
</evidence>
<name>A0ACC2KRM3_PERAE</name>
<proteinExistence type="predicted"/>
<comment type="caution">
    <text evidence="1">The sequence shown here is derived from an EMBL/GenBank/DDBJ whole genome shotgun (WGS) entry which is preliminary data.</text>
</comment>
<sequence>MVLYIQLGADIVGSIAYSYEEGGFRELKGDFTRADARLDISSLVSPKINLAFQKQIIGLILFRLDSPSKEYLAHMEDVAMEEKFCFAYKDVRQRQTEKRDRTKKPQSLPEKKKTAAIAGVLLLPRSPSQPSPDAAVHRRSHRRGSVADCRRERKKKKKKNQTILTQNDHPPSIPARPPSPPFRRRAVVAASQSGYQPAVAAEEEDRELG</sequence>
<organism evidence="1 2">
    <name type="scientific">Persea americana</name>
    <name type="common">Avocado</name>
    <dbReference type="NCBI Taxonomy" id="3435"/>
    <lineage>
        <taxon>Eukaryota</taxon>
        <taxon>Viridiplantae</taxon>
        <taxon>Streptophyta</taxon>
        <taxon>Embryophyta</taxon>
        <taxon>Tracheophyta</taxon>
        <taxon>Spermatophyta</taxon>
        <taxon>Magnoliopsida</taxon>
        <taxon>Magnoliidae</taxon>
        <taxon>Laurales</taxon>
        <taxon>Lauraceae</taxon>
        <taxon>Persea</taxon>
    </lineage>
</organism>
<dbReference type="EMBL" id="CM056819">
    <property type="protein sequence ID" value="KAJ8623844.1"/>
    <property type="molecule type" value="Genomic_DNA"/>
</dbReference>
<protein>
    <submittedName>
        <fullName evidence="1">Uncharacterized protein</fullName>
    </submittedName>
</protein>